<feature type="transmembrane region" description="Helical" evidence="2">
    <location>
        <begin position="470"/>
        <end position="493"/>
    </location>
</feature>
<feature type="region of interest" description="Disordered" evidence="1">
    <location>
        <begin position="1"/>
        <end position="66"/>
    </location>
</feature>
<feature type="transmembrane region" description="Helical" evidence="2">
    <location>
        <begin position="384"/>
        <end position="401"/>
    </location>
</feature>
<evidence type="ECO:0008006" key="4">
    <source>
        <dbReference type="Google" id="ProtNLM"/>
    </source>
</evidence>
<sequence>MENPSNFITPRATARPELRSPRSDTDWDTEALESGGSSSSTIGSPRAQVDDLDRGELPAKKASAWSPSSMSTTAASVGWSVRSSIADSPLPGWRLPPSRSFASLDPEISSCLSKPFIDTQDAHPGGTPSRVYWESILVVLPMYSGYAALFGLQHELKTIFGIQDDSSVSSSDFSVAVSCLYFWSFTIRIAQNVLLSRVSPWGRAFMSAISMLLAMLLIAGVVICESHRMCWVACAYSLGGIGIGCFDSNFLTCITPLGHETKRVAIIGIPTGITLVNVGGFFLMGPPWGMPPLAVYCGVAASIAGGMLVMALRIPGAAPGQPLGGEDIGLMKLLADVREFRAWLPQLWHYALAFTIDMFALVAFCPGVVLYVYNAETVTLSKGLVLPTNTFIAVVSIFNLLGGVTGRWLSYRVHPRHPSSYGLLTLAGIFLILQWVPLLTPLGTFLVMIGDGLIYGSISRHIDSRIPRQFNLIAISVWLLIGDVGSMLGSNLINAIRYWTLGGL</sequence>
<accession>A0A7S1WVM5</accession>
<reference evidence="3" key="1">
    <citation type="submission" date="2021-01" db="EMBL/GenBank/DDBJ databases">
        <authorList>
            <person name="Corre E."/>
            <person name="Pelletier E."/>
            <person name="Niang G."/>
            <person name="Scheremetjew M."/>
            <person name="Finn R."/>
            <person name="Kale V."/>
            <person name="Holt S."/>
            <person name="Cochrane G."/>
            <person name="Meng A."/>
            <person name="Brown T."/>
            <person name="Cohen L."/>
        </authorList>
    </citation>
    <scope>NUCLEOTIDE SEQUENCE</scope>
    <source>
        <strain evidence="3">OF101</strain>
    </source>
</reference>
<evidence type="ECO:0000313" key="3">
    <source>
        <dbReference type="EMBL" id="CAD9190050.1"/>
    </source>
</evidence>
<feature type="transmembrane region" description="Helical" evidence="2">
    <location>
        <begin position="421"/>
        <end position="449"/>
    </location>
</feature>
<keyword evidence="2" id="KW-0472">Membrane</keyword>
<dbReference type="EMBL" id="HBGE01112092">
    <property type="protein sequence ID" value="CAD9190050.1"/>
    <property type="molecule type" value="Transcribed_RNA"/>
</dbReference>
<name>A0A7S1WVM5_ALECA</name>
<organism evidence="3">
    <name type="scientific">Alexandrium catenella</name>
    <name type="common">Red tide dinoflagellate</name>
    <name type="synonym">Gonyaulax catenella</name>
    <dbReference type="NCBI Taxonomy" id="2925"/>
    <lineage>
        <taxon>Eukaryota</taxon>
        <taxon>Sar</taxon>
        <taxon>Alveolata</taxon>
        <taxon>Dinophyceae</taxon>
        <taxon>Gonyaulacales</taxon>
        <taxon>Pyrocystaceae</taxon>
        <taxon>Alexandrium</taxon>
    </lineage>
</organism>
<dbReference type="Gene3D" id="1.20.1250.20">
    <property type="entry name" value="MFS general substrate transporter like domains"/>
    <property type="match status" value="1"/>
</dbReference>
<proteinExistence type="predicted"/>
<feature type="compositionally biased region" description="Low complexity" evidence="1">
    <location>
        <begin position="34"/>
        <end position="44"/>
    </location>
</feature>
<gene>
    <name evidence="3" type="ORF">ACAT0790_LOCUS66824</name>
</gene>
<keyword evidence="2" id="KW-0812">Transmembrane</keyword>
<evidence type="ECO:0000256" key="1">
    <source>
        <dbReference type="SAM" id="MobiDB-lite"/>
    </source>
</evidence>
<protein>
    <recommendedName>
        <fullName evidence="4">Major facilitator superfamily (MFS) profile domain-containing protein</fullName>
    </recommendedName>
</protein>
<dbReference type="SUPFAM" id="SSF103473">
    <property type="entry name" value="MFS general substrate transporter"/>
    <property type="match status" value="1"/>
</dbReference>
<feature type="transmembrane region" description="Helical" evidence="2">
    <location>
        <begin position="230"/>
        <end position="252"/>
    </location>
</feature>
<feature type="compositionally biased region" description="Basic and acidic residues" evidence="1">
    <location>
        <begin position="48"/>
        <end position="59"/>
    </location>
</feature>
<feature type="transmembrane region" description="Helical" evidence="2">
    <location>
        <begin position="203"/>
        <end position="223"/>
    </location>
</feature>
<dbReference type="InterPro" id="IPR036259">
    <property type="entry name" value="MFS_trans_sf"/>
</dbReference>
<dbReference type="AlphaFoldDB" id="A0A7S1WVM5"/>
<keyword evidence="2" id="KW-1133">Transmembrane helix</keyword>
<evidence type="ECO:0000256" key="2">
    <source>
        <dbReference type="SAM" id="Phobius"/>
    </source>
</evidence>
<feature type="transmembrane region" description="Helical" evidence="2">
    <location>
        <begin position="293"/>
        <end position="314"/>
    </location>
</feature>
<feature type="compositionally biased region" description="Basic and acidic residues" evidence="1">
    <location>
        <begin position="14"/>
        <end position="25"/>
    </location>
</feature>
<feature type="transmembrane region" description="Helical" evidence="2">
    <location>
        <begin position="347"/>
        <end position="372"/>
    </location>
</feature>
<feature type="transmembrane region" description="Helical" evidence="2">
    <location>
        <begin position="264"/>
        <end position="284"/>
    </location>
</feature>